<dbReference type="RefSeq" id="WP_167967724.1">
    <property type="nucleotide sequence ID" value="NZ_BHZG01000262.1"/>
</dbReference>
<keyword evidence="2" id="KW-0732">Signal</keyword>
<keyword evidence="5" id="KW-1185">Reference proteome</keyword>
<gene>
    <name evidence="4" type="ORF">HCN56_02255</name>
</gene>
<evidence type="ECO:0000259" key="3">
    <source>
        <dbReference type="Pfam" id="PF04069"/>
    </source>
</evidence>
<dbReference type="Gene3D" id="3.40.190.10">
    <property type="entry name" value="Periplasmic binding protein-like II"/>
    <property type="match status" value="1"/>
</dbReference>
<dbReference type="AlphaFoldDB" id="A0A7X6CXT0"/>
<dbReference type="Pfam" id="PF04069">
    <property type="entry name" value="OpuAC"/>
    <property type="match status" value="1"/>
</dbReference>
<protein>
    <submittedName>
        <fullName evidence="4">ABC transporter substrate-binding protein</fullName>
    </submittedName>
</protein>
<dbReference type="PROSITE" id="PS51257">
    <property type="entry name" value="PROKAR_LIPOPROTEIN"/>
    <property type="match status" value="1"/>
</dbReference>
<evidence type="ECO:0000313" key="5">
    <source>
        <dbReference type="Proteomes" id="UP000578686"/>
    </source>
</evidence>
<accession>A0A7X6CXT0</accession>
<dbReference type="Proteomes" id="UP000578686">
    <property type="component" value="Unassembled WGS sequence"/>
</dbReference>
<proteinExistence type="predicted"/>
<dbReference type="SUPFAM" id="SSF53850">
    <property type="entry name" value="Periplasmic binding protein-like II"/>
    <property type="match status" value="1"/>
</dbReference>
<feature type="domain" description="ABC-type glycine betaine transport system substrate-binding" evidence="3">
    <location>
        <begin position="63"/>
        <end position="331"/>
    </location>
</feature>
<evidence type="ECO:0000313" key="4">
    <source>
        <dbReference type="EMBL" id="NJQ04430.1"/>
    </source>
</evidence>
<feature type="region of interest" description="Disordered" evidence="1">
    <location>
        <begin position="37"/>
        <end position="65"/>
    </location>
</feature>
<dbReference type="EMBL" id="JAAVJD010000006">
    <property type="protein sequence ID" value="NJQ04430.1"/>
    <property type="molecule type" value="Genomic_DNA"/>
</dbReference>
<feature type="chain" id="PRO_5039731690" evidence="2">
    <location>
        <begin position="36"/>
        <end position="339"/>
    </location>
</feature>
<feature type="compositionally biased region" description="Low complexity" evidence="1">
    <location>
        <begin position="47"/>
        <end position="65"/>
    </location>
</feature>
<feature type="signal peptide" evidence="2">
    <location>
        <begin position="1"/>
        <end position="35"/>
    </location>
</feature>
<dbReference type="InterPro" id="IPR007210">
    <property type="entry name" value="ABC_Gly_betaine_transp_sub-bd"/>
</dbReference>
<organism evidence="4 5">
    <name type="scientific">Streptomyces lonarensis</name>
    <dbReference type="NCBI Taxonomy" id="700599"/>
    <lineage>
        <taxon>Bacteria</taxon>
        <taxon>Bacillati</taxon>
        <taxon>Actinomycetota</taxon>
        <taxon>Actinomycetes</taxon>
        <taxon>Kitasatosporales</taxon>
        <taxon>Streptomycetaceae</taxon>
        <taxon>Streptomyces</taxon>
    </lineage>
</organism>
<evidence type="ECO:0000256" key="2">
    <source>
        <dbReference type="SAM" id="SignalP"/>
    </source>
</evidence>
<dbReference type="GO" id="GO:0022857">
    <property type="term" value="F:transmembrane transporter activity"/>
    <property type="evidence" value="ECO:0007669"/>
    <property type="project" value="InterPro"/>
</dbReference>
<reference evidence="4 5" key="1">
    <citation type="submission" date="2020-03" db="EMBL/GenBank/DDBJ databases">
        <title>Draft genome of Streptomyces sp. ventii, isolated from the Axial Seamount in the Pacific Ocean, and resequencing of the two type strains Streptomyces lonarensis strain NCL 716 and Streptomyces bohaiensis strain 11A07.</title>
        <authorList>
            <person name="Loughran R.M."/>
            <person name="Pfannmuller K.M."/>
            <person name="Wasson B.J."/>
            <person name="Deadmond M.C."/>
            <person name="Paddock B.E."/>
            <person name="Koyack M.J."/>
            <person name="Gallegos D.A."/>
            <person name="Mitchell E.A."/>
            <person name="Ushijima B."/>
            <person name="Saw J.H."/>
            <person name="Mcphail K.L."/>
            <person name="Videau P."/>
        </authorList>
    </citation>
    <scope>NUCLEOTIDE SEQUENCE [LARGE SCALE GENOMIC DNA]</scope>
    <source>
        <strain evidence="4 5">NCL716</strain>
    </source>
</reference>
<comment type="caution">
    <text evidence="4">The sequence shown here is derived from an EMBL/GenBank/DDBJ whole genome shotgun (WGS) entry which is preliminary data.</text>
</comment>
<name>A0A7X6CXT0_9ACTN</name>
<dbReference type="CDD" id="cd13606">
    <property type="entry name" value="PBP2_ProX_like"/>
    <property type="match status" value="1"/>
</dbReference>
<sequence>MDTQTVKSARTTLRRAPLATAATALTLALALTACGGESLEESDSGSDTDTGSDTTETGGSDGDTLVIGSADFTEATITAELYAQILADAGFDTEIQTVRGRELYAPALESGEINIVPEYLATTAEYFNRDENGPDAEPVASSDPEATRDALIELVEPRGLTVLDYGDAVNQNAFAVTEEFAEENGFTTLTHLGKSGLPIRLAAGEDCVERPFCQPGLEEVYGIDITEVDPKGVGTAQTKQSVQNGTNELALVTTTDGTLADFGLVLLEDNQNLQQADNILPVLNDTTAENQEVVDVLNELTSTLTTDDLVELNRQVDAERVRAVDAARDYLVDKGLIDG</sequence>
<dbReference type="GO" id="GO:0043190">
    <property type="term" value="C:ATP-binding cassette (ABC) transporter complex"/>
    <property type="evidence" value="ECO:0007669"/>
    <property type="project" value="InterPro"/>
</dbReference>
<evidence type="ECO:0000256" key="1">
    <source>
        <dbReference type="SAM" id="MobiDB-lite"/>
    </source>
</evidence>
<dbReference type="Gene3D" id="3.40.190.120">
    <property type="entry name" value="Osmoprotection protein (prox), domain 2"/>
    <property type="match status" value="1"/>
</dbReference>